<comment type="subcellular location">
    <subcellularLocation>
        <location evidence="5">Cytoplasm</location>
    </subcellularLocation>
</comment>
<reference evidence="7" key="2">
    <citation type="journal article" date="2021" name="PeerJ">
        <title>Extensive microbial diversity within the chicken gut microbiome revealed by metagenomics and culture.</title>
        <authorList>
            <person name="Gilroy R."/>
            <person name="Ravi A."/>
            <person name="Getino M."/>
            <person name="Pursley I."/>
            <person name="Horton D.L."/>
            <person name="Alikhan N.F."/>
            <person name="Baker D."/>
            <person name="Gharbi K."/>
            <person name="Hall N."/>
            <person name="Watson M."/>
            <person name="Adriaenssens E.M."/>
            <person name="Foster-Nyarko E."/>
            <person name="Jarju S."/>
            <person name="Secka A."/>
            <person name="Antonio M."/>
            <person name="Oren A."/>
            <person name="Chaudhuri R.R."/>
            <person name="La Ragione R."/>
            <person name="Hildebrand F."/>
            <person name="Pallen M.J."/>
        </authorList>
    </citation>
    <scope>NUCLEOTIDE SEQUENCE</scope>
    <source>
        <strain evidence="7">2889</strain>
    </source>
</reference>
<proteinExistence type="inferred from homology"/>
<dbReference type="GO" id="GO:0000967">
    <property type="term" value="P:rRNA 5'-end processing"/>
    <property type="evidence" value="ECO:0007669"/>
    <property type="project" value="UniProtKB-UniRule"/>
</dbReference>
<dbReference type="PANTHER" id="PTHR33317:SF4">
    <property type="entry name" value="POLYNUCLEOTIDYL TRANSFERASE, RIBONUCLEASE H-LIKE SUPERFAMILY PROTEIN"/>
    <property type="match status" value="1"/>
</dbReference>
<dbReference type="PANTHER" id="PTHR33317">
    <property type="entry name" value="POLYNUCLEOTIDYL TRANSFERASE, RIBONUCLEASE H-LIKE SUPERFAMILY PROTEIN"/>
    <property type="match status" value="1"/>
</dbReference>
<dbReference type="NCBIfam" id="TIGR00250">
    <property type="entry name" value="RNAse_H_YqgF"/>
    <property type="match status" value="1"/>
</dbReference>
<comment type="similarity">
    <text evidence="5">Belongs to the YqgF HJR family.</text>
</comment>
<dbReference type="Gene3D" id="3.30.420.140">
    <property type="entry name" value="YqgF/RNase H-like domain"/>
    <property type="match status" value="1"/>
</dbReference>
<dbReference type="EMBL" id="JADIMZ010000090">
    <property type="protein sequence ID" value="MBO8432819.1"/>
    <property type="molecule type" value="Genomic_DNA"/>
</dbReference>
<dbReference type="AlphaFoldDB" id="A0A9D9DRW1"/>
<dbReference type="InterPro" id="IPR005227">
    <property type="entry name" value="YqgF"/>
</dbReference>
<dbReference type="Pfam" id="PF03652">
    <property type="entry name" value="RuvX"/>
    <property type="match status" value="1"/>
</dbReference>
<dbReference type="CDD" id="cd16964">
    <property type="entry name" value="YqgF"/>
    <property type="match status" value="1"/>
</dbReference>
<organism evidence="7 8">
    <name type="scientific">Candidatus Pullibacteroides excrementavium</name>
    <dbReference type="NCBI Taxonomy" id="2840905"/>
    <lineage>
        <taxon>Bacteria</taxon>
        <taxon>Pseudomonadati</taxon>
        <taxon>Bacteroidota</taxon>
        <taxon>Bacteroidia</taxon>
        <taxon>Bacteroidales</taxon>
        <taxon>Candidatus Pullibacteroides</taxon>
    </lineage>
</organism>
<keyword evidence="3 5" id="KW-0540">Nuclease</keyword>
<accession>A0A9D9DRW1</accession>
<dbReference type="EC" id="3.1.-.-" evidence="5"/>
<reference evidence="7" key="1">
    <citation type="submission" date="2020-10" db="EMBL/GenBank/DDBJ databases">
        <authorList>
            <person name="Gilroy R."/>
        </authorList>
    </citation>
    <scope>NUCLEOTIDE SEQUENCE</scope>
    <source>
        <strain evidence="7">2889</strain>
    </source>
</reference>
<comment type="caution">
    <text evidence="7">The sequence shown here is derived from an EMBL/GenBank/DDBJ whole genome shotgun (WGS) entry which is preliminary data.</text>
</comment>
<gene>
    <name evidence="7" type="primary">ruvX</name>
    <name evidence="7" type="ORF">IAB08_05955</name>
</gene>
<name>A0A9D9DRW1_9BACT</name>
<evidence type="ECO:0000256" key="2">
    <source>
        <dbReference type="ARBA" id="ARBA00022517"/>
    </source>
</evidence>
<dbReference type="SUPFAM" id="SSF53098">
    <property type="entry name" value="Ribonuclease H-like"/>
    <property type="match status" value="1"/>
</dbReference>
<feature type="domain" description="YqgF/RNase H-like" evidence="6">
    <location>
        <begin position="2"/>
        <end position="100"/>
    </location>
</feature>
<dbReference type="HAMAP" id="MF_00651">
    <property type="entry name" value="Nuclease_YqgF"/>
    <property type="match status" value="1"/>
</dbReference>
<dbReference type="SMART" id="SM00732">
    <property type="entry name" value="YqgFc"/>
    <property type="match status" value="1"/>
</dbReference>
<evidence type="ECO:0000256" key="1">
    <source>
        <dbReference type="ARBA" id="ARBA00022490"/>
    </source>
</evidence>
<comment type="function">
    <text evidence="5">Could be a nuclease involved in processing of the 5'-end of pre-16S rRNA.</text>
</comment>
<protein>
    <recommendedName>
        <fullName evidence="5">Putative pre-16S rRNA nuclease</fullName>
        <ecNumber evidence="5">3.1.-.-</ecNumber>
    </recommendedName>
</protein>
<evidence type="ECO:0000313" key="7">
    <source>
        <dbReference type="EMBL" id="MBO8432819.1"/>
    </source>
</evidence>
<evidence type="ECO:0000256" key="4">
    <source>
        <dbReference type="ARBA" id="ARBA00022801"/>
    </source>
</evidence>
<dbReference type="GO" id="GO:0005829">
    <property type="term" value="C:cytosol"/>
    <property type="evidence" value="ECO:0007669"/>
    <property type="project" value="TreeGrafter"/>
</dbReference>
<dbReference type="GO" id="GO:0016788">
    <property type="term" value="F:hydrolase activity, acting on ester bonds"/>
    <property type="evidence" value="ECO:0007669"/>
    <property type="project" value="UniProtKB-UniRule"/>
</dbReference>
<evidence type="ECO:0000259" key="6">
    <source>
        <dbReference type="SMART" id="SM00732"/>
    </source>
</evidence>
<keyword evidence="4 5" id="KW-0378">Hydrolase</keyword>
<dbReference type="GO" id="GO:0004518">
    <property type="term" value="F:nuclease activity"/>
    <property type="evidence" value="ECO:0007669"/>
    <property type="project" value="UniProtKB-KW"/>
</dbReference>
<dbReference type="InterPro" id="IPR006641">
    <property type="entry name" value="YqgF/RNaseH-like_dom"/>
</dbReference>
<sequence length="156" mass="18070">MGRILAVDYGRKRCGIAVTDPLQMIASPLVTVETSRLWDFLKEYMAKEEVECLVVGEPRQMDYTPSENERYIQPFLGRFKKAYPQIALEREDERFTSKMAFRAMIEGGLKKKQRQDKALVDSTSATLILQSYMERVASRKRQEVVEEKPGKADERK</sequence>
<keyword evidence="1 5" id="KW-0963">Cytoplasm</keyword>
<evidence type="ECO:0000256" key="5">
    <source>
        <dbReference type="HAMAP-Rule" id="MF_00651"/>
    </source>
</evidence>
<evidence type="ECO:0000256" key="3">
    <source>
        <dbReference type="ARBA" id="ARBA00022722"/>
    </source>
</evidence>
<dbReference type="Proteomes" id="UP000823612">
    <property type="component" value="Unassembled WGS sequence"/>
</dbReference>
<dbReference type="InterPro" id="IPR012337">
    <property type="entry name" value="RNaseH-like_sf"/>
</dbReference>
<evidence type="ECO:0000313" key="8">
    <source>
        <dbReference type="Proteomes" id="UP000823612"/>
    </source>
</evidence>
<dbReference type="InterPro" id="IPR037027">
    <property type="entry name" value="YqgF/RNaseH-like_dom_sf"/>
</dbReference>
<keyword evidence="2 5" id="KW-0690">Ribosome biogenesis</keyword>